<proteinExistence type="predicted"/>
<dbReference type="Pfam" id="PF24698">
    <property type="entry name" value="DUF7662"/>
    <property type="match status" value="1"/>
</dbReference>
<dbReference type="AlphaFoldDB" id="A0A6J5CPU7"/>
<name>A0A6J5CPU7_9BURK</name>
<dbReference type="RefSeq" id="WP_051223993.1">
    <property type="nucleotide sequence ID" value="NZ_CADFGL010000070.1"/>
</dbReference>
<evidence type="ECO:0000259" key="1">
    <source>
        <dbReference type="Pfam" id="PF13391"/>
    </source>
</evidence>
<dbReference type="InterPro" id="IPR003615">
    <property type="entry name" value="HNH_nuc"/>
</dbReference>
<dbReference type="InterPro" id="IPR056079">
    <property type="entry name" value="DUF7662"/>
</dbReference>
<reference evidence="3 4" key="1">
    <citation type="submission" date="2020-04" db="EMBL/GenBank/DDBJ databases">
        <authorList>
            <person name="De Canck E."/>
        </authorList>
    </citation>
    <scope>NUCLEOTIDE SEQUENCE [LARGE SCALE GENOMIC DNA]</scope>
    <source>
        <strain evidence="3 4">LMG 22037</strain>
    </source>
</reference>
<accession>A0A6J5CPU7</accession>
<protein>
    <submittedName>
        <fullName evidence="3">Uncharacterized protein</fullName>
    </submittedName>
</protein>
<organism evidence="3 4">
    <name type="scientific">Paraburkholderia phenoliruptrix</name>
    <dbReference type="NCBI Taxonomy" id="252970"/>
    <lineage>
        <taxon>Bacteria</taxon>
        <taxon>Pseudomonadati</taxon>
        <taxon>Pseudomonadota</taxon>
        <taxon>Betaproteobacteria</taxon>
        <taxon>Burkholderiales</taxon>
        <taxon>Burkholderiaceae</taxon>
        <taxon>Paraburkholderia</taxon>
    </lineage>
</organism>
<dbReference type="Pfam" id="PF13391">
    <property type="entry name" value="HNH_2"/>
    <property type="match status" value="1"/>
</dbReference>
<dbReference type="Proteomes" id="UP000494249">
    <property type="component" value="Unassembled WGS sequence"/>
</dbReference>
<sequence>MSKYSALSEHLARLEGSSVSLTFDEIERILDAPLPKSARKFDAWWENEKSGSHTWAHLWRAAGWLRDTVNLRAQVVMFRRSDEHVDGLLSQLRPRTKEAIYDLLQLAHISTDEWHTTNTGREIDRVKANPSYCYDWSFGSPREGYALCIWHETLDVRSGQIVFTENLRAHAANLRQQANDAVRDSERRSRTLTQAARAQAFDDALSISYERMLPVSVILTEGDRLAREAMGDGSSHVQFRALDPVKWFVHEYDDTTGVALLVRGQRPLTSNAPAIDPDDERSGEPDKIQLRAIAIRKGQGEFRQKLLSAYGRTCAVTGCRVVDLLEAAHIRPHADEPNYSVTNGLLLRADIHTLFDLGLLAVDSRFRVRIAPVLLRSEYKEYEGREIRHPVYPSEMPNPDALERRYQQFQKIHESGSM</sequence>
<feature type="domain" description="DUF7662" evidence="2">
    <location>
        <begin position="4"/>
        <end position="80"/>
    </location>
</feature>
<gene>
    <name evidence="3" type="ORF">LMG22037_06543</name>
</gene>
<evidence type="ECO:0000313" key="3">
    <source>
        <dbReference type="EMBL" id="CAB3741900.1"/>
    </source>
</evidence>
<dbReference type="EMBL" id="CADIKB010000076">
    <property type="protein sequence ID" value="CAB3741900.1"/>
    <property type="molecule type" value="Genomic_DNA"/>
</dbReference>
<evidence type="ECO:0000259" key="2">
    <source>
        <dbReference type="Pfam" id="PF24698"/>
    </source>
</evidence>
<evidence type="ECO:0000313" key="4">
    <source>
        <dbReference type="Proteomes" id="UP000494249"/>
    </source>
</evidence>
<feature type="domain" description="HNH nuclease" evidence="1">
    <location>
        <begin position="314"/>
        <end position="363"/>
    </location>
</feature>